<evidence type="ECO:0000313" key="3">
    <source>
        <dbReference type="Proteomes" id="UP000308092"/>
    </source>
</evidence>
<reference evidence="2 3" key="1">
    <citation type="submission" date="2019-03" db="EMBL/GenBank/DDBJ databases">
        <title>The genome sequence of a newly discovered highly antifungal drug resistant Aspergillus species, Aspergillus tanneri NIH 1004.</title>
        <authorList>
            <person name="Mounaud S."/>
            <person name="Singh I."/>
            <person name="Joardar V."/>
            <person name="Pakala S."/>
            <person name="Pakala S."/>
            <person name="Venepally P."/>
            <person name="Hoover J."/>
            <person name="Nierman W."/>
            <person name="Chung J."/>
            <person name="Losada L."/>
        </authorList>
    </citation>
    <scope>NUCLEOTIDE SEQUENCE [LARGE SCALE GENOMIC DNA]</scope>
    <source>
        <strain evidence="2 3">NIH1004</strain>
    </source>
</reference>
<dbReference type="STRING" id="1220188.A0A4V3UQG2"/>
<comment type="caution">
    <text evidence="2">The sequence shown here is derived from an EMBL/GenBank/DDBJ whole genome shotgun (WGS) entry which is preliminary data.</text>
</comment>
<keyword evidence="3" id="KW-1185">Reference proteome</keyword>
<dbReference type="AlphaFoldDB" id="A0A4V3UQG2"/>
<gene>
    <name evidence="2" type="ORF">EYZ11_001504</name>
</gene>
<feature type="region of interest" description="Disordered" evidence="1">
    <location>
        <begin position="23"/>
        <end position="101"/>
    </location>
</feature>
<dbReference type="Proteomes" id="UP000308092">
    <property type="component" value="Unassembled WGS sequence"/>
</dbReference>
<proteinExistence type="predicted"/>
<organism evidence="2 3">
    <name type="scientific">Aspergillus tanneri</name>
    <dbReference type="NCBI Taxonomy" id="1220188"/>
    <lineage>
        <taxon>Eukaryota</taxon>
        <taxon>Fungi</taxon>
        <taxon>Dikarya</taxon>
        <taxon>Ascomycota</taxon>
        <taxon>Pezizomycotina</taxon>
        <taxon>Eurotiomycetes</taxon>
        <taxon>Eurotiomycetidae</taxon>
        <taxon>Eurotiales</taxon>
        <taxon>Aspergillaceae</taxon>
        <taxon>Aspergillus</taxon>
        <taxon>Aspergillus subgen. Circumdati</taxon>
    </lineage>
</organism>
<name>A0A4V3UQG2_9EURO</name>
<evidence type="ECO:0000313" key="2">
    <source>
        <dbReference type="EMBL" id="THC99030.1"/>
    </source>
</evidence>
<feature type="compositionally biased region" description="Polar residues" evidence="1">
    <location>
        <begin position="84"/>
        <end position="101"/>
    </location>
</feature>
<feature type="compositionally biased region" description="Low complexity" evidence="1">
    <location>
        <begin position="24"/>
        <end position="83"/>
    </location>
</feature>
<dbReference type="EMBL" id="SOSA01000028">
    <property type="protein sequence ID" value="THC99030.1"/>
    <property type="molecule type" value="Genomic_DNA"/>
</dbReference>
<evidence type="ECO:0000256" key="1">
    <source>
        <dbReference type="SAM" id="MobiDB-lite"/>
    </source>
</evidence>
<protein>
    <submittedName>
        <fullName evidence="2">Uncharacterized protein</fullName>
    </submittedName>
</protein>
<dbReference type="VEuPathDB" id="FungiDB:EYZ11_001504"/>
<accession>A0A4V3UQG2</accession>
<sequence>MIAAPPMHQQFSLSGSSHYVPVHASPLSPLRSSSSASSSSHSESQSQSQSQFRFQSHPSTPNTQSTTTYQTQAGTQTHTQSQTEFQTNTATSTRSKTSPSFAQRYATTISNPLSRTLTTPTARRTLFLNRVRRDRHDGRFETRGEQLALMEHVAEERKWDASMKRHADGIFEGYLRDLETSEFEPEFESGDGSEIGDVAALDEYLAQEHAEMDLFTSGPSSGPDGSFSDEEYDHIFMDLVHSTQDMDMSG</sequence>